<evidence type="ECO:0000313" key="3">
    <source>
        <dbReference type="Proteomes" id="UP000440498"/>
    </source>
</evidence>
<keyword evidence="1" id="KW-0812">Transmembrane</keyword>
<feature type="transmembrane region" description="Helical" evidence="1">
    <location>
        <begin position="12"/>
        <end position="33"/>
    </location>
</feature>
<organism evidence="2 3">
    <name type="scientific">Rugamonas aquatica</name>
    <dbReference type="NCBI Taxonomy" id="2743357"/>
    <lineage>
        <taxon>Bacteria</taxon>
        <taxon>Pseudomonadati</taxon>
        <taxon>Pseudomonadota</taxon>
        <taxon>Betaproteobacteria</taxon>
        <taxon>Burkholderiales</taxon>
        <taxon>Oxalobacteraceae</taxon>
        <taxon>Telluria group</taxon>
        <taxon>Rugamonas</taxon>
    </lineage>
</organism>
<dbReference type="EMBL" id="WHUG01000007">
    <property type="protein sequence ID" value="MQA40164.1"/>
    <property type="molecule type" value="Genomic_DNA"/>
</dbReference>
<gene>
    <name evidence="2" type="ORF">GEV02_18600</name>
</gene>
<reference evidence="2 3" key="1">
    <citation type="submission" date="2019-10" db="EMBL/GenBank/DDBJ databases">
        <title>Two novel species isolated from a subtropical stream in China.</title>
        <authorList>
            <person name="Lu H."/>
        </authorList>
    </citation>
    <scope>NUCLEOTIDE SEQUENCE [LARGE SCALE GENOMIC DNA]</scope>
    <source>
        <strain evidence="2 3">FT29W</strain>
    </source>
</reference>
<sequence length="156" mass="17023">MNHPHSTGLSKPLVFSAGLIIAIALAAATYYWFAVVRVGELGTKNAYSFLQDIEIENRQTDVKSGPIVLDRMSASGYWVLGLVSNDKKFPRTWIILNQTAPDGTVLMLPVGTGAQVSCGYIDNLPRAALSDPQVLQFLEGICTHDVSADKRTRTEQ</sequence>
<name>A0A6A7N4Z7_9BURK</name>
<protein>
    <submittedName>
        <fullName evidence="2">Uncharacterized protein</fullName>
    </submittedName>
</protein>
<keyword evidence="3" id="KW-1185">Reference proteome</keyword>
<comment type="caution">
    <text evidence="2">The sequence shown here is derived from an EMBL/GenBank/DDBJ whole genome shotgun (WGS) entry which is preliminary data.</text>
</comment>
<proteinExistence type="predicted"/>
<dbReference type="RefSeq" id="WP_152839381.1">
    <property type="nucleotide sequence ID" value="NZ_WHUG01000007.1"/>
</dbReference>
<keyword evidence="1" id="KW-0472">Membrane</keyword>
<accession>A0A6A7N4Z7</accession>
<keyword evidence="1" id="KW-1133">Transmembrane helix</keyword>
<evidence type="ECO:0000256" key="1">
    <source>
        <dbReference type="SAM" id="Phobius"/>
    </source>
</evidence>
<evidence type="ECO:0000313" key="2">
    <source>
        <dbReference type="EMBL" id="MQA40164.1"/>
    </source>
</evidence>
<dbReference type="AlphaFoldDB" id="A0A6A7N4Z7"/>
<dbReference type="Proteomes" id="UP000440498">
    <property type="component" value="Unassembled WGS sequence"/>
</dbReference>